<dbReference type="Gene3D" id="3.30.70.2390">
    <property type="match status" value="1"/>
</dbReference>
<dbReference type="InterPro" id="IPR027381">
    <property type="entry name" value="LytR/CpsA/Psr_C"/>
</dbReference>
<comment type="caution">
    <text evidence="4">The sequence shown here is derived from an EMBL/GenBank/DDBJ whole genome shotgun (WGS) entry which is preliminary data.</text>
</comment>
<organism evidence="4 5">
    <name type="scientific">Boudabousia marimammalium</name>
    <dbReference type="NCBI Taxonomy" id="156892"/>
    <lineage>
        <taxon>Bacteria</taxon>
        <taxon>Bacillati</taxon>
        <taxon>Actinomycetota</taxon>
        <taxon>Actinomycetes</taxon>
        <taxon>Actinomycetales</taxon>
        <taxon>Actinomycetaceae</taxon>
        <taxon>Boudabousia</taxon>
    </lineage>
</organism>
<dbReference type="InterPro" id="IPR050922">
    <property type="entry name" value="LytR/CpsA/Psr_CW_biosynth"/>
</dbReference>
<name>A0A1Q5PJ75_9ACTO</name>
<keyword evidence="2" id="KW-1133">Transmembrane helix</keyword>
<feature type="compositionally biased region" description="Low complexity" evidence="1">
    <location>
        <begin position="96"/>
        <end position="112"/>
    </location>
</feature>
<feature type="region of interest" description="Disordered" evidence="1">
    <location>
        <begin position="82"/>
        <end position="114"/>
    </location>
</feature>
<feature type="transmembrane region" description="Helical" evidence="2">
    <location>
        <begin position="32"/>
        <end position="54"/>
    </location>
</feature>
<evidence type="ECO:0000259" key="3">
    <source>
        <dbReference type="Pfam" id="PF13399"/>
    </source>
</evidence>
<dbReference type="Pfam" id="PF13399">
    <property type="entry name" value="LytR_C"/>
    <property type="match status" value="1"/>
</dbReference>
<accession>A0A1Q5PJ75</accession>
<dbReference type="EMBL" id="MPDM01000011">
    <property type="protein sequence ID" value="OKL45917.1"/>
    <property type="molecule type" value="Genomic_DNA"/>
</dbReference>
<dbReference type="STRING" id="156892.BM477_07890"/>
<evidence type="ECO:0000256" key="2">
    <source>
        <dbReference type="SAM" id="Phobius"/>
    </source>
</evidence>
<protein>
    <recommendedName>
        <fullName evidence="3">LytR/CpsA/Psr regulator C-terminal domain-containing protein</fullName>
    </recommendedName>
</protein>
<keyword evidence="5" id="KW-1185">Reference proteome</keyword>
<proteinExistence type="predicted"/>
<feature type="domain" description="LytR/CpsA/Psr regulator C-terminal" evidence="3">
    <location>
        <begin position="117"/>
        <end position="204"/>
    </location>
</feature>
<keyword evidence="2" id="KW-0472">Membrane</keyword>
<sequence length="206" mass="22255">MNEEQYPADEFDVTEGAHPRGVHRAPEPWWRWMLPFLVVLIAVPALAWGAMYLLSPSTVPPQAGGTASTPEVTAETVEAVKSVETPETGTMEKPEAQAPATEEQPAPAQPSAEVKKDTKVRVLNGTGKRGLAANVVKKLSDNGFKQGVGENAKGWASRTSAVYYPNDDLKATAEEIAKTLNINAVKDYKDGNKGEVVVLLRNDFNL</sequence>
<evidence type="ECO:0000313" key="5">
    <source>
        <dbReference type="Proteomes" id="UP000186465"/>
    </source>
</evidence>
<dbReference type="AlphaFoldDB" id="A0A1Q5PJ75"/>
<evidence type="ECO:0000313" key="4">
    <source>
        <dbReference type="EMBL" id="OKL45917.1"/>
    </source>
</evidence>
<gene>
    <name evidence="4" type="ORF">BM477_07890</name>
</gene>
<reference evidence="5" key="1">
    <citation type="submission" date="2016-11" db="EMBL/GenBank/DDBJ databases">
        <title>Actinomyces gypaetusis sp. nov. isolated from Gypaetus barbatus in Qinghai Tibet Plateau China.</title>
        <authorList>
            <person name="Meng X."/>
        </authorList>
    </citation>
    <scope>NUCLEOTIDE SEQUENCE [LARGE SCALE GENOMIC DNA]</scope>
    <source>
        <strain evidence="5">DSM 15383</strain>
    </source>
</reference>
<evidence type="ECO:0000256" key="1">
    <source>
        <dbReference type="SAM" id="MobiDB-lite"/>
    </source>
</evidence>
<dbReference type="RefSeq" id="WP_075362154.1">
    <property type="nucleotide sequence ID" value="NZ_MPDM01000011.1"/>
</dbReference>
<dbReference type="OrthoDB" id="3268922at2"/>
<dbReference type="Proteomes" id="UP000186465">
    <property type="component" value="Unassembled WGS sequence"/>
</dbReference>
<dbReference type="PANTHER" id="PTHR33392:SF6">
    <property type="entry name" value="POLYISOPRENYL-TEICHOIC ACID--PEPTIDOGLYCAN TEICHOIC ACID TRANSFERASE TAGU"/>
    <property type="match status" value="1"/>
</dbReference>
<keyword evidence="2" id="KW-0812">Transmembrane</keyword>
<dbReference type="PANTHER" id="PTHR33392">
    <property type="entry name" value="POLYISOPRENYL-TEICHOIC ACID--PEPTIDOGLYCAN TEICHOIC ACID TRANSFERASE TAGU"/>
    <property type="match status" value="1"/>
</dbReference>